<protein>
    <submittedName>
        <fullName evidence="1">Uncharacterized protein</fullName>
    </submittedName>
</protein>
<keyword evidence="2" id="KW-1185">Reference proteome</keyword>
<comment type="caution">
    <text evidence="1">The sequence shown here is derived from an EMBL/GenBank/DDBJ whole genome shotgun (WGS) entry which is preliminary data.</text>
</comment>
<evidence type="ECO:0000313" key="2">
    <source>
        <dbReference type="Proteomes" id="UP000054630"/>
    </source>
</evidence>
<gene>
    <name evidence="1" type="ORF">T07_7440</name>
</gene>
<organism evidence="1 2">
    <name type="scientific">Trichinella nelsoni</name>
    <dbReference type="NCBI Taxonomy" id="6336"/>
    <lineage>
        <taxon>Eukaryota</taxon>
        <taxon>Metazoa</taxon>
        <taxon>Ecdysozoa</taxon>
        <taxon>Nematoda</taxon>
        <taxon>Enoplea</taxon>
        <taxon>Dorylaimia</taxon>
        <taxon>Trichinellida</taxon>
        <taxon>Trichinellidae</taxon>
        <taxon>Trichinella</taxon>
    </lineage>
</organism>
<reference evidence="1 2" key="1">
    <citation type="submission" date="2015-01" db="EMBL/GenBank/DDBJ databases">
        <title>Evolution of Trichinella species and genotypes.</title>
        <authorList>
            <person name="Korhonen P.K."/>
            <person name="Edoardo P."/>
            <person name="Giuseppe L.R."/>
            <person name="Gasser R.B."/>
        </authorList>
    </citation>
    <scope>NUCLEOTIDE SEQUENCE [LARGE SCALE GENOMIC DNA]</scope>
    <source>
        <strain evidence="1">ISS37</strain>
    </source>
</reference>
<dbReference type="AlphaFoldDB" id="A0A0V0RYN3"/>
<dbReference type="EMBL" id="JYDL01000057">
    <property type="protein sequence ID" value="KRX19580.1"/>
    <property type="molecule type" value="Genomic_DNA"/>
</dbReference>
<name>A0A0V0RYN3_9BILA</name>
<dbReference type="Gene3D" id="2.20.25.240">
    <property type="match status" value="1"/>
</dbReference>
<proteinExistence type="predicted"/>
<accession>A0A0V0RYN3</accession>
<sequence length="118" mass="13292">MADCLVTNRRGGTSLVYEGRAYKLRYTGKRVKNWECSKVCALKILNIIRSVLVKDKKRCKGGITTNLDADFHGDDCPVDEHTAYRMEKRALLKKRSAEEAKTIPQIYDEEAAVASAEP</sequence>
<dbReference type="Proteomes" id="UP000054630">
    <property type="component" value="Unassembled WGS sequence"/>
</dbReference>
<evidence type="ECO:0000313" key="1">
    <source>
        <dbReference type="EMBL" id="KRX19580.1"/>
    </source>
</evidence>
<dbReference type="OrthoDB" id="10419009at2759"/>